<reference evidence="3 4" key="1">
    <citation type="submission" date="2023-10" db="EMBL/GenBank/DDBJ databases">
        <title>Chromosome-scale genome assembly provides insights into flower coloration mechanisms of Canna indica.</title>
        <authorList>
            <person name="Li C."/>
        </authorList>
    </citation>
    <scope>NUCLEOTIDE SEQUENCE [LARGE SCALE GENOMIC DNA]</scope>
    <source>
        <tissue evidence="3">Flower</tissue>
    </source>
</reference>
<name>A0AAQ3KF22_9LILI</name>
<evidence type="ECO:0000256" key="1">
    <source>
        <dbReference type="ARBA" id="ARBA00023125"/>
    </source>
</evidence>
<evidence type="ECO:0000313" key="3">
    <source>
        <dbReference type="EMBL" id="WOL07689.1"/>
    </source>
</evidence>
<sequence length="312" mass="35621">MPSHKGKEIGKMVEKCIIDWGIRDRISSITVDNASSNDVAVAYVKDKLKNVLVLGGEFFHMRCATHILNLIVKDGLGEVRESISRIRAAVKYVRSYPSRAQQFQQCITEEGITYKGSVCLDVITRWYSTYLMLETALKFRSAFGRLEEDFIAFVNELDGGVPTSEDWDSASMLSLFLKNFYEATNRMSGSLYVTCNHYRHEVVSMFSTLVECERDSNPRLQSMARKMREKFDNVMDESDTQSHLHATGGANAFVNLIKLVKDWNNDEIDEEDMGLKSELERSRSLLSNIWKMQKSMRKICVKSNILVSSKDT</sequence>
<evidence type="ECO:0000313" key="4">
    <source>
        <dbReference type="Proteomes" id="UP001327560"/>
    </source>
</evidence>
<dbReference type="PANTHER" id="PTHR46481">
    <property type="entry name" value="ZINC FINGER BED DOMAIN-CONTAINING PROTEIN 4"/>
    <property type="match status" value="1"/>
</dbReference>
<dbReference type="AlphaFoldDB" id="A0AAQ3KF22"/>
<gene>
    <name evidence="3" type="ORF">Cni_G16436</name>
</gene>
<dbReference type="EMBL" id="CP136894">
    <property type="protein sequence ID" value="WOL07689.1"/>
    <property type="molecule type" value="Genomic_DNA"/>
</dbReference>
<dbReference type="PANTHER" id="PTHR46481:SF7">
    <property type="entry name" value="ZINC FINGER BED DOMAIN-CONTAINING PROTEIN RICESLEEPER 2-LIKE"/>
    <property type="match status" value="1"/>
</dbReference>
<evidence type="ECO:0000259" key="2">
    <source>
        <dbReference type="Pfam" id="PF14372"/>
    </source>
</evidence>
<dbReference type="GO" id="GO:0003677">
    <property type="term" value="F:DNA binding"/>
    <property type="evidence" value="ECO:0007669"/>
    <property type="project" value="UniProtKB-KW"/>
</dbReference>
<organism evidence="3 4">
    <name type="scientific">Canna indica</name>
    <name type="common">Indian-shot</name>
    <dbReference type="NCBI Taxonomy" id="4628"/>
    <lineage>
        <taxon>Eukaryota</taxon>
        <taxon>Viridiplantae</taxon>
        <taxon>Streptophyta</taxon>
        <taxon>Embryophyta</taxon>
        <taxon>Tracheophyta</taxon>
        <taxon>Spermatophyta</taxon>
        <taxon>Magnoliopsida</taxon>
        <taxon>Liliopsida</taxon>
        <taxon>Zingiberales</taxon>
        <taxon>Cannaceae</taxon>
        <taxon>Canna</taxon>
    </lineage>
</organism>
<protein>
    <submittedName>
        <fullName evidence="3">Zinc finger BED domain-containing protein RICESLEEPER 2-like</fullName>
    </submittedName>
</protein>
<dbReference type="InterPro" id="IPR025525">
    <property type="entry name" value="hAT-like_transposase_RNase-H"/>
</dbReference>
<dbReference type="Pfam" id="PF14372">
    <property type="entry name" value="hAT-like_RNase-H"/>
    <property type="match status" value="1"/>
</dbReference>
<dbReference type="InterPro" id="IPR052035">
    <property type="entry name" value="ZnF_BED_domain_contain"/>
</dbReference>
<keyword evidence="4" id="KW-1185">Reference proteome</keyword>
<dbReference type="Proteomes" id="UP001327560">
    <property type="component" value="Chromosome 5"/>
</dbReference>
<proteinExistence type="predicted"/>
<dbReference type="SUPFAM" id="SSF53098">
    <property type="entry name" value="Ribonuclease H-like"/>
    <property type="match status" value="1"/>
</dbReference>
<dbReference type="InterPro" id="IPR012337">
    <property type="entry name" value="RNaseH-like_sf"/>
</dbReference>
<feature type="domain" description="hAT-like transposase RNase-H fold" evidence="2">
    <location>
        <begin position="188"/>
        <end position="238"/>
    </location>
</feature>
<keyword evidence="1" id="KW-0238">DNA-binding</keyword>
<accession>A0AAQ3KF22</accession>